<organism evidence="2 3">
    <name type="scientific">Arabis alpina</name>
    <name type="common">Alpine rock-cress</name>
    <dbReference type="NCBI Taxonomy" id="50452"/>
    <lineage>
        <taxon>Eukaryota</taxon>
        <taxon>Viridiplantae</taxon>
        <taxon>Streptophyta</taxon>
        <taxon>Embryophyta</taxon>
        <taxon>Tracheophyta</taxon>
        <taxon>Spermatophyta</taxon>
        <taxon>Magnoliopsida</taxon>
        <taxon>eudicotyledons</taxon>
        <taxon>Gunneridae</taxon>
        <taxon>Pentapetalae</taxon>
        <taxon>rosids</taxon>
        <taxon>malvids</taxon>
        <taxon>Brassicales</taxon>
        <taxon>Brassicaceae</taxon>
        <taxon>Arabideae</taxon>
        <taxon>Arabis</taxon>
    </lineage>
</organism>
<protein>
    <recommendedName>
        <fullName evidence="4">Protein DEFECTIVE IN MERISTEM SILENCING 3</fullName>
    </recommendedName>
</protein>
<evidence type="ECO:0000313" key="3">
    <source>
        <dbReference type="Proteomes" id="UP000029120"/>
    </source>
</evidence>
<evidence type="ECO:0008006" key="4">
    <source>
        <dbReference type="Google" id="ProtNLM"/>
    </source>
</evidence>
<dbReference type="eggNOG" id="ENOG502QS96">
    <property type="taxonomic scope" value="Eukaryota"/>
</dbReference>
<accession>A0A087GWG3</accession>
<gene>
    <name evidence="2" type="ordered locus">AALP_Aa5g115500</name>
</gene>
<evidence type="ECO:0000256" key="1">
    <source>
        <dbReference type="SAM" id="Coils"/>
    </source>
</evidence>
<dbReference type="AlphaFoldDB" id="A0A087GWG3"/>
<dbReference type="GO" id="GO:0000419">
    <property type="term" value="C:RNA polymerase V complex"/>
    <property type="evidence" value="ECO:0007669"/>
    <property type="project" value="EnsemblPlants"/>
</dbReference>
<feature type="coiled-coil region" evidence="1">
    <location>
        <begin position="348"/>
        <end position="375"/>
    </location>
</feature>
<dbReference type="PANTHER" id="PTHR33566:SF6">
    <property type="entry name" value="PROTEIN DEFECTIVE IN MERISTEM SILENCING 3"/>
    <property type="match status" value="1"/>
</dbReference>
<sequence length="415" mass="45972">MFPNGQQISFHPTPVAVQDPATLMVLDTNETQNGGGGGGICHAEFTLYNSQRLQSDLESMGNKIKHHEDNLKFLKSQKTKLDESIVDLQVVMSKLLSSATPNYDTNLQGEDIINEQILRCGNSAAGVLGAIESRHGAQTSQLTMTKGVVGVVAKLGKVNDENLSQVLSDYLGTRSMLAVVCQNYDSVKALEIYETQGNIDKSSGIYGLGSSIGRTIEGHFDVICLENLRPYVGQHIADDPQRRLDLVKPKFPNGECPPGFLGFAVNMVQIDPAYLLCVTSYGYGLRETLFYSLFSRLQVYKTRAEMISALPCISDGAISLDGGIIRTVGIFTLGNRDEVNVRFAKPTASRAMENYDESEKQMKELRWKKEKTLEDIKREQVLRDHAVFNFGKKKEEFVKFLAVSSAMNQQMIPPR</sequence>
<name>A0A087GWG3_ARAAL</name>
<proteinExistence type="predicted"/>
<dbReference type="Proteomes" id="UP000029120">
    <property type="component" value="Chromosome 5"/>
</dbReference>
<evidence type="ECO:0000313" key="2">
    <source>
        <dbReference type="EMBL" id="KFK34215.1"/>
    </source>
</evidence>
<keyword evidence="3" id="KW-1185">Reference proteome</keyword>
<feature type="coiled-coil region" evidence="1">
    <location>
        <begin position="50"/>
        <end position="84"/>
    </location>
</feature>
<keyword evidence="1" id="KW-0175">Coiled coil</keyword>
<dbReference type="Gramene" id="KFK34215">
    <property type="protein sequence ID" value="KFK34215"/>
    <property type="gene ID" value="AALP_AA5G115500"/>
</dbReference>
<reference evidence="3" key="1">
    <citation type="journal article" date="2015" name="Nat. Plants">
        <title>Genome expansion of Arabis alpina linked with retrotransposition and reduced symmetric DNA methylation.</title>
        <authorList>
            <person name="Willing E.M."/>
            <person name="Rawat V."/>
            <person name="Mandakova T."/>
            <person name="Maumus F."/>
            <person name="James G.V."/>
            <person name="Nordstroem K.J."/>
            <person name="Becker C."/>
            <person name="Warthmann N."/>
            <person name="Chica C."/>
            <person name="Szarzynska B."/>
            <person name="Zytnicki M."/>
            <person name="Albani M.C."/>
            <person name="Kiefer C."/>
            <person name="Bergonzi S."/>
            <person name="Castaings L."/>
            <person name="Mateos J.L."/>
            <person name="Berns M.C."/>
            <person name="Bujdoso N."/>
            <person name="Piofczyk T."/>
            <person name="de Lorenzo L."/>
            <person name="Barrero-Sicilia C."/>
            <person name="Mateos I."/>
            <person name="Piednoel M."/>
            <person name="Hagmann J."/>
            <person name="Chen-Min-Tao R."/>
            <person name="Iglesias-Fernandez R."/>
            <person name="Schuster S.C."/>
            <person name="Alonso-Blanco C."/>
            <person name="Roudier F."/>
            <person name="Carbonero P."/>
            <person name="Paz-Ares J."/>
            <person name="Davis S.J."/>
            <person name="Pecinka A."/>
            <person name="Quesneville H."/>
            <person name="Colot V."/>
            <person name="Lysak M.A."/>
            <person name="Weigel D."/>
            <person name="Coupland G."/>
            <person name="Schneeberger K."/>
        </authorList>
    </citation>
    <scope>NUCLEOTIDE SEQUENCE [LARGE SCALE GENOMIC DNA]</scope>
    <source>
        <strain evidence="3">cv. Pajares</strain>
    </source>
</reference>
<dbReference type="EMBL" id="CM002873">
    <property type="protein sequence ID" value="KFK34215.1"/>
    <property type="molecule type" value="Genomic_DNA"/>
</dbReference>
<dbReference type="OMA" id="TPRSENC"/>
<dbReference type="OrthoDB" id="10036779at2759"/>
<dbReference type="GO" id="GO:0080188">
    <property type="term" value="P:gene silencing by siRNA-directed DNA methylation"/>
    <property type="evidence" value="ECO:0007669"/>
    <property type="project" value="EnsemblPlants"/>
</dbReference>
<dbReference type="PANTHER" id="PTHR33566">
    <property type="entry name" value="EN/SPM-LIKE TRANSPOSON-RELATED"/>
    <property type="match status" value="1"/>
</dbReference>
<dbReference type="GO" id="GO:0042803">
    <property type="term" value="F:protein homodimerization activity"/>
    <property type="evidence" value="ECO:0007669"/>
    <property type="project" value="EnsemblPlants"/>
</dbReference>